<name>A0A1H3M5T4_9ACTN</name>
<feature type="transmembrane region" description="Helical" evidence="1">
    <location>
        <begin position="145"/>
        <end position="165"/>
    </location>
</feature>
<dbReference type="RefSeq" id="WP_090788134.1">
    <property type="nucleotide sequence ID" value="NZ_BOND01000017.1"/>
</dbReference>
<protein>
    <submittedName>
        <fullName evidence="2">Uncharacterized protein</fullName>
    </submittedName>
</protein>
<feature type="transmembrane region" description="Helical" evidence="1">
    <location>
        <begin position="264"/>
        <end position="281"/>
    </location>
</feature>
<feature type="transmembrane region" description="Helical" evidence="1">
    <location>
        <begin position="211"/>
        <end position="234"/>
    </location>
</feature>
<evidence type="ECO:0000256" key="1">
    <source>
        <dbReference type="SAM" id="Phobius"/>
    </source>
</evidence>
<reference evidence="3" key="1">
    <citation type="submission" date="2016-10" db="EMBL/GenBank/DDBJ databases">
        <authorList>
            <person name="Varghese N."/>
            <person name="Submissions S."/>
        </authorList>
    </citation>
    <scope>NUCLEOTIDE SEQUENCE [LARGE SCALE GENOMIC DNA]</scope>
    <source>
        <strain evidence="3">DSM 44718</strain>
    </source>
</reference>
<organism evidence="2 3">
    <name type="scientific">Asanoa ishikariensis</name>
    <dbReference type="NCBI Taxonomy" id="137265"/>
    <lineage>
        <taxon>Bacteria</taxon>
        <taxon>Bacillati</taxon>
        <taxon>Actinomycetota</taxon>
        <taxon>Actinomycetes</taxon>
        <taxon>Micromonosporales</taxon>
        <taxon>Micromonosporaceae</taxon>
        <taxon>Asanoa</taxon>
    </lineage>
</organism>
<keyword evidence="1" id="KW-0472">Membrane</keyword>
<keyword evidence="1" id="KW-0812">Transmembrane</keyword>
<keyword evidence="1" id="KW-1133">Transmembrane helix</keyword>
<dbReference type="STRING" id="137265.SAMN05421684_1182"/>
<sequence>MTELEGHYRRLLALFPRRHRQAYEAEMLDALLAGARPGQRRPRAGEVLDLARAALTAHVAGRSTWSAAAGVVGAIGMAASALRGAGVLHTTLVQPDWTFAVTVLGWLLAAAGSVAGWRVLAVTAATVGLVMQATFSFLAFGVDHLPIAVVAALLTAGCLAVWAITDGPVFRGRALWPTLGAGVVGAVTGWIPRAPFSNTMPWLPVEGNWQYGAGALGIAAVTVSTVLLTVLALPGPVRGRVVVLALPVVGLALVHNAGLSYPSTFVVLCLLVAPFAGLGLVRMRSRATAN</sequence>
<evidence type="ECO:0000313" key="2">
    <source>
        <dbReference type="EMBL" id="SDY71608.1"/>
    </source>
</evidence>
<proteinExistence type="predicted"/>
<accession>A0A1H3M5T4</accession>
<dbReference type="EMBL" id="FNQB01000001">
    <property type="protein sequence ID" value="SDY71608.1"/>
    <property type="molecule type" value="Genomic_DNA"/>
</dbReference>
<dbReference type="OrthoDB" id="5150238at2"/>
<keyword evidence="3" id="KW-1185">Reference proteome</keyword>
<feature type="transmembrane region" description="Helical" evidence="1">
    <location>
        <begin position="65"/>
        <end position="85"/>
    </location>
</feature>
<dbReference type="Proteomes" id="UP000199632">
    <property type="component" value="Unassembled WGS sequence"/>
</dbReference>
<feature type="transmembrane region" description="Helical" evidence="1">
    <location>
        <begin position="97"/>
        <end position="114"/>
    </location>
</feature>
<evidence type="ECO:0000313" key="3">
    <source>
        <dbReference type="Proteomes" id="UP000199632"/>
    </source>
</evidence>
<feature type="transmembrane region" description="Helical" evidence="1">
    <location>
        <begin position="174"/>
        <end position="191"/>
    </location>
</feature>
<feature type="transmembrane region" description="Helical" evidence="1">
    <location>
        <begin position="119"/>
        <end position="139"/>
    </location>
</feature>
<feature type="transmembrane region" description="Helical" evidence="1">
    <location>
        <begin position="241"/>
        <end position="258"/>
    </location>
</feature>
<dbReference type="AlphaFoldDB" id="A0A1H3M5T4"/>
<gene>
    <name evidence="2" type="ORF">SAMN05421684_1182</name>
</gene>